<dbReference type="SUPFAM" id="SSF56935">
    <property type="entry name" value="Porins"/>
    <property type="match status" value="1"/>
</dbReference>
<gene>
    <name evidence="8" type="ORF">EZS27_010788</name>
</gene>
<dbReference type="GO" id="GO:0044718">
    <property type="term" value="P:siderophore transmembrane transport"/>
    <property type="evidence" value="ECO:0007669"/>
    <property type="project" value="TreeGrafter"/>
</dbReference>
<keyword evidence="4" id="KW-0732">Signal</keyword>
<protein>
    <submittedName>
        <fullName evidence="8">TonB-dependent receptor</fullName>
    </submittedName>
</protein>
<keyword evidence="2" id="KW-0813">Transport</keyword>
<proteinExistence type="predicted"/>
<evidence type="ECO:0000256" key="4">
    <source>
        <dbReference type="ARBA" id="ARBA00022729"/>
    </source>
</evidence>
<dbReference type="Gene3D" id="2.40.170.20">
    <property type="entry name" value="TonB-dependent receptor, beta-barrel domain"/>
    <property type="match status" value="1"/>
</dbReference>
<keyword evidence="5" id="KW-0472">Membrane</keyword>
<accession>A0A5J4S6D7</accession>
<keyword evidence="8" id="KW-0675">Receptor</keyword>
<feature type="domain" description="TonB-dependent receptor plug" evidence="7">
    <location>
        <begin position="113"/>
        <end position="209"/>
    </location>
</feature>
<evidence type="ECO:0000313" key="8">
    <source>
        <dbReference type="EMBL" id="KAA6341398.1"/>
    </source>
</evidence>
<evidence type="ECO:0000256" key="3">
    <source>
        <dbReference type="ARBA" id="ARBA00022692"/>
    </source>
</evidence>
<dbReference type="InterPro" id="IPR036942">
    <property type="entry name" value="Beta-barrel_TonB_sf"/>
</dbReference>
<comment type="subcellular location">
    <subcellularLocation>
        <location evidence="1">Cell outer membrane</location>
        <topology evidence="1">Multi-pass membrane protein</topology>
    </subcellularLocation>
</comment>
<dbReference type="InterPro" id="IPR039426">
    <property type="entry name" value="TonB-dep_rcpt-like"/>
</dbReference>
<dbReference type="Pfam" id="PF07715">
    <property type="entry name" value="Plug"/>
    <property type="match status" value="1"/>
</dbReference>
<dbReference type="GO" id="GO:0009279">
    <property type="term" value="C:cell outer membrane"/>
    <property type="evidence" value="ECO:0007669"/>
    <property type="project" value="UniProtKB-SubCell"/>
</dbReference>
<reference evidence="8" key="1">
    <citation type="submission" date="2019-03" db="EMBL/GenBank/DDBJ databases">
        <title>Single cell metagenomics reveals metabolic interactions within the superorganism composed of flagellate Streblomastix strix and complex community of Bacteroidetes bacteria on its surface.</title>
        <authorList>
            <person name="Treitli S.C."/>
            <person name="Kolisko M."/>
            <person name="Husnik F."/>
            <person name="Keeling P."/>
            <person name="Hampl V."/>
        </authorList>
    </citation>
    <scope>NUCLEOTIDE SEQUENCE</scope>
    <source>
        <strain evidence="8">STM</strain>
    </source>
</reference>
<dbReference type="AlphaFoldDB" id="A0A5J4S6D7"/>
<dbReference type="InterPro" id="IPR037066">
    <property type="entry name" value="Plug_dom_sf"/>
</dbReference>
<dbReference type="EMBL" id="SNRY01000392">
    <property type="protein sequence ID" value="KAA6341398.1"/>
    <property type="molecule type" value="Genomic_DNA"/>
</dbReference>
<keyword evidence="6" id="KW-0998">Cell outer membrane</keyword>
<dbReference type="Gene3D" id="2.170.130.10">
    <property type="entry name" value="TonB-dependent receptor, plug domain"/>
    <property type="match status" value="1"/>
</dbReference>
<comment type="caution">
    <text evidence="8">The sequence shown here is derived from an EMBL/GenBank/DDBJ whole genome shotgun (WGS) entry which is preliminary data.</text>
</comment>
<sequence length="736" mass="82949">MKIPNSPAAVSFINVVNKHLLPLNYVFGKAFTDGNKPEDLPCECITIIAFEERAKTNMHKFRILVHTTTGRTIISACMLFPVFANAQNRTPDTTRVYPLTEVVVSERYQNREAKVAAPIQILSKEQLNKLNAFQLSDAVKHFVGVTVKDYGGIGGLKTISLRSLGAGHTAVGYDGITLSDMQTGQIDIGRFSLENIAQLSLNNGQSDNIFQPARFLAAAGVLNIQTTAPTFVEEQNIHVRSSLKTGSWGLLNPSVAIEGKLNERWMLATSGEFTSTDGRYPYILHYGNDTDSTSHEKRKNTEVQTWRAEAGLFGNFSDKEQWKLKAYYYQSARGLPGAATLYYDYASQHLWDKNTFLQSYYKKELSRRWVFQTSAKWSWNYQRYLDPDYKGMGGETENSYYQQEYYLSASLLYRIGSHLSFSLSSDGSINAMNANLTNFAQPARYAWLTAMAGKYANEWITATASLLNTFVHEETRLGTDAGSHRKLNPYAGISLKPFAGEEWHLRAFYKNIFRLPNFNELYYSETGNKNLLPENTTQYNVGITYEKEISNHIPYVSITADAYYNKVSDKIIAIPTKNLFIWSVVNLGEVDIQGLDATAHISLQPLQKVGLDLSGNYTYQRALDVTDIDGKTYRHQIAYTPRIAGSGQAGITTPWVNISYTYLFSGKRYVLGQNTPENRINGYADHSLSANREFTFGKLKASFTIEALNFLNKNYEVVRYFPMPGRSVRIGVKTVY</sequence>
<dbReference type="PROSITE" id="PS52016">
    <property type="entry name" value="TONB_DEPENDENT_REC_3"/>
    <property type="match status" value="1"/>
</dbReference>
<organism evidence="8">
    <name type="scientific">termite gut metagenome</name>
    <dbReference type="NCBI Taxonomy" id="433724"/>
    <lineage>
        <taxon>unclassified sequences</taxon>
        <taxon>metagenomes</taxon>
        <taxon>organismal metagenomes</taxon>
    </lineage>
</organism>
<name>A0A5J4S6D7_9ZZZZ</name>
<evidence type="ECO:0000256" key="6">
    <source>
        <dbReference type="ARBA" id="ARBA00023237"/>
    </source>
</evidence>
<dbReference type="PANTHER" id="PTHR30069">
    <property type="entry name" value="TONB-DEPENDENT OUTER MEMBRANE RECEPTOR"/>
    <property type="match status" value="1"/>
</dbReference>
<evidence type="ECO:0000256" key="1">
    <source>
        <dbReference type="ARBA" id="ARBA00004571"/>
    </source>
</evidence>
<evidence type="ECO:0000259" key="7">
    <source>
        <dbReference type="Pfam" id="PF07715"/>
    </source>
</evidence>
<dbReference type="InterPro" id="IPR012910">
    <property type="entry name" value="Plug_dom"/>
</dbReference>
<evidence type="ECO:0000256" key="5">
    <source>
        <dbReference type="ARBA" id="ARBA00023136"/>
    </source>
</evidence>
<dbReference type="GO" id="GO:0015344">
    <property type="term" value="F:siderophore uptake transmembrane transporter activity"/>
    <property type="evidence" value="ECO:0007669"/>
    <property type="project" value="TreeGrafter"/>
</dbReference>
<dbReference type="PANTHER" id="PTHR30069:SF29">
    <property type="entry name" value="HEMOGLOBIN AND HEMOGLOBIN-HAPTOGLOBIN-BINDING PROTEIN 1-RELATED"/>
    <property type="match status" value="1"/>
</dbReference>
<keyword evidence="3" id="KW-0812">Transmembrane</keyword>
<evidence type="ECO:0000256" key="2">
    <source>
        <dbReference type="ARBA" id="ARBA00022448"/>
    </source>
</evidence>